<feature type="transmembrane region" description="Helical" evidence="11">
    <location>
        <begin position="187"/>
        <end position="205"/>
    </location>
</feature>
<keyword evidence="6" id="KW-0378">Hydrolase</keyword>
<evidence type="ECO:0000256" key="5">
    <source>
        <dbReference type="ARBA" id="ARBA00022692"/>
    </source>
</evidence>
<evidence type="ECO:0000256" key="8">
    <source>
        <dbReference type="ARBA" id="ARBA00022989"/>
    </source>
</evidence>
<keyword evidence="10 11" id="KW-0472">Membrane</keyword>
<evidence type="ECO:0000256" key="7">
    <source>
        <dbReference type="ARBA" id="ARBA00022833"/>
    </source>
</evidence>
<keyword evidence="8 11" id="KW-1133">Transmembrane helix</keyword>
<evidence type="ECO:0000313" key="13">
    <source>
        <dbReference type="EMBL" id="ETR71882.1"/>
    </source>
</evidence>
<name>A0A1V1PAF5_9BACT</name>
<comment type="cofactor">
    <cofactor evidence="1">
        <name>Zn(2+)</name>
        <dbReference type="ChEBI" id="CHEBI:29105"/>
    </cofactor>
</comment>
<dbReference type="GO" id="GO:0016020">
    <property type="term" value="C:membrane"/>
    <property type="evidence" value="ECO:0007669"/>
    <property type="project" value="UniProtKB-SubCell"/>
</dbReference>
<dbReference type="Pfam" id="PF02163">
    <property type="entry name" value="Peptidase_M50"/>
    <property type="match status" value="1"/>
</dbReference>
<dbReference type="PANTHER" id="PTHR42837">
    <property type="entry name" value="REGULATOR OF SIGMA-E PROTEASE RSEP"/>
    <property type="match status" value="1"/>
</dbReference>
<organism evidence="13 14">
    <name type="scientific">Candidatus Magnetoglobus multicellularis str. Araruama</name>
    <dbReference type="NCBI Taxonomy" id="890399"/>
    <lineage>
        <taxon>Bacteria</taxon>
        <taxon>Pseudomonadati</taxon>
        <taxon>Thermodesulfobacteriota</taxon>
        <taxon>Desulfobacteria</taxon>
        <taxon>Desulfobacterales</taxon>
        <taxon>Desulfobacteraceae</taxon>
        <taxon>Candidatus Magnetoglobus</taxon>
    </lineage>
</organism>
<accession>A0A1V1PAF5</accession>
<feature type="domain" description="Peptidase M50" evidence="12">
    <location>
        <begin position="82"/>
        <end position="198"/>
    </location>
</feature>
<dbReference type="EMBL" id="ATBP01000210">
    <property type="protein sequence ID" value="ETR71882.1"/>
    <property type="molecule type" value="Genomic_DNA"/>
</dbReference>
<evidence type="ECO:0000256" key="2">
    <source>
        <dbReference type="ARBA" id="ARBA00004141"/>
    </source>
</evidence>
<dbReference type="CDD" id="cd06163">
    <property type="entry name" value="S2P-M50_PDZ_RseP-like"/>
    <property type="match status" value="1"/>
</dbReference>
<dbReference type="InterPro" id="IPR008915">
    <property type="entry name" value="Peptidase_M50"/>
</dbReference>
<evidence type="ECO:0000256" key="9">
    <source>
        <dbReference type="ARBA" id="ARBA00023049"/>
    </source>
</evidence>
<evidence type="ECO:0000256" key="10">
    <source>
        <dbReference type="ARBA" id="ARBA00023136"/>
    </source>
</evidence>
<keyword evidence="9" id="KW-0482">Metalloprotease</keyword>
<comment type="subcellular location">
    <subcellularLocation>
        <location evidence="2">Membrane</location>
        <topology evidence="2">Multi-pass membrane protein</topology>
    </subcellularLocation>
</comment>
<evidence type="ECO:0000256" key="6">
    <source>
        <dbReference type="ARBA" id="ARBA00022801"/>
    </source>
</evidence>
<dbReference type="PANTHER" id="PTHR42837:SF2">
    <property type="entry name" value="MEMBRANE METALLOPROTEASE ARASP2, CHLOROPLASTIC-RELATED"/>
    <property type="match status" value="1"/>
</dbReference>
<sequence length="214" mass="23807">MIGISSVRIAITHDTLNAMHNANIPDAIVQSLSQLIGRWFITTRQFNTELESVLDQSDYENHKDFIWENVNIQKLSLDYKALNPFEASIEGAKHTLSMIQLTIMGLWKLVTGSLSSDTIGGPIAIAQMADQSARAGWKNLVLFIAVISINLALVNLLPIPVLDGGHLMFFCYEAISRRPVNIRAMEIAQQIGIAFLLTVMIAVTYNDIIRSFFS</sequence>
<comment type="caution">
    <text evidence="13">The sequence shown here is derived from an EMBL/GenBank/DDBJ whole genome shotgun (WGS) entry which is preliminary data.</text>
</comment>
<dbReference type="Proteomes" id="UP000189670">
    <property type="component" value="Unassembled WGS sequence"/>
</dbReference>
<dbReference type="AlphaFoldDB" id="A0A1V1PAF5"/>
<reference evidence="14" key="1">
    <citation type="submission" date="2012-11" db="EMBL/GenBank/DDBJ databases">
        <authorList>
            <person name="Lucero-Rivera Y.E."/>
            <person name="Tovar-Ramirez D."/>
        </authorList>
    </citation>
    <scope>NUCLEOTIDE SEQUENCE [LARGE SCALE GENOMIC DNA]</scope>
    <source>
        <strain evidence="14">Araruama</strain>
    </source>
</reference>
<dbReference type="InterPro" id="IPR004387">
    <property type="entry name" value="Pept_M50_Zn"/>
</dbReference>
<dbReference type="GO" id="GO:0004222">
    <property type="term" value="F:metalloendopeptidase activity"/>
    <property type="evidence" value="ECO:0007669"/>
    <property type="project" value="InterPro"/>
</dbReference>
<dbReference type="GO" id="GO:0006508">
    <property type="term" value="P:proteolysis"/>
    <property type="evidence" value="ECO:0007669"/>
    <property type="project" value="UniProtKB-KW"/>
</dbReference>
<proteinExistence type="inferred from homology"/>
<comment type="similarity">
    <text evidence="3">Belongs to the peptidase M50B family.</text>
</comment>
<evidence type="ECO:0000256" key="11">
    <source>
        <dbReference type="SAM" id="Phobius"/>
    </source>
</evidence>
<evidence type="ECO:0000256" key="3">
    <source>
        <dbReference type="ARBA" id="ARBA00007931"/>
    </source>
</evidence>
<keyword evidence="7" id="KW-0862">Zinc</keyword>
<evidence type="ECO:0000256" key="4">
    <source>
        <dbReference type="ARBA" id="ARBA00022670"/>
    </source>
</evidence>
<feature type="transmembrane region" description="Helical" evidence="11">
    <location>
        <begin position="140"/>
        <end position="159"/>
    </location>
</feature>
<evidence type="ECO:0000259" key="12">
    <source>
        <dbReference type="Pfam" id="PF02163"/>
    </source>
</evidence>
<keyword evidence="4" id="KW-0645">Protease</keyword>
<protein>
    <recommendedName>
        <fullName evidence="12">Peptidase M50 domain-containing protein</fullName>
    </recommendedName>
</protein>
<evidence type="ECO:0000256" key="1">
    <source>
        <dbReference type="ARBA" id="ARBA00001947"/>
    </source>
</evidence>
<gene>
    <name evidence="13" type="ORF">OMM_02146</name>
</gene>
<keyword evidence="5 11" id="KW-0812">Transmembrane</keyword>
<evidence type="ECO:0000313" key="14">
    <source>
        <dbReference type="Proteomes" id="UP000189670"/>
    </source>
</evidence>